<organism evidence="1 2">
    <name type="scientific">Fulvivirga lutea</name>
    <dbReference type="NCBI Taxonomy" id="2810512"/>
    <lineage>
        <taxon>Bacteria</taxon>
        <taxon>Pseudomonadati</taxon>
        <taxon>Bacteroidota</taxon>
        <taxon>Cytophagia</taxon>
        <taxon>Cytophagales</taxon>
        <taxon>Fulvivirgaceae</taxon>
        <taxon>Fulvivirga</taxon>
    </lineage>
</organism>
<reference evidence="1" key="1">
    <citation type="submission" date="2021-02" db="EMBL/GenBank/DDBJ databases">
        <title>Fulvivirga sp. S481 isolated from sea water.</title>
        <authorList>
            <person name="Bae S.S."/>
            <person name="Baek K."/>
        </authorList>
    </citation>
    <scope>NUCLEOTIDE SEQUENCE</scope>
    <source>
        <strain evidence="1">S481</strain>
    </source>
</reference>
<dbReference type="KEGG" id="fuv:JR347_02810"/>
<sequence>MRYILLLFVVLAFACQPEEEKFTSDASAKLRFSADTVLFDTVFTSLGSVTKRFRAYNDSKNAVNISSVSLANGPNSQFSIFVNGLAGPSLENIRILGGDSILILAEVTINPQDEDLPFIVTDQIQFNTNGNAQDVDLVAWGQDANFLRDSVLMCNTTWTAERPYVIYNSVLVNEGCQLTIEPGTKVYSHNGSFIFIAGTLSAIGTADERITFINDRFDESFKNAPGQWGGLIFLQGSDNNQINYADIRNANVGIYLGTPDDDTDPDLILSNTRIENMGGNSVVPSIDSLVQPGYGILAISSDLQATNVLVNNCQINTLANIAGGNYDYRHCTFGNFSFDFFRRDPSVVFSNNLVLGDNSLLVSDLSVTMSNSIVWGSLREELLTSNAEEAGYSLTLSNNILRTQTEALASANIVEDPKFLDPAEYDYSLDTLSPAKDTGLDFGITTDLEGKMRDSQPDIGAFERIE</sequence>
<proteinExistence type="predicted"/>
<evidence type="ECO:0000313" key="2">
    <source>
        <dbReference type="Proteomes" id="UP000662783"/>
    </source>
</evidence>
<dbReference type="Proteomes" id="UP000662783">
    <property type="component" value="Chromosome"/>
</dbReference>
<evidence type="ECO:0000313" key="1">
    <source>
        <dbReference type="EMBL" id="QSE98029.1"/>
    </source>
</evidence>
<dbReference type="SUPFAM" id="SSF51126">
    <property type="entry name" value="Pectin lyase-like"/>
    <property type="match status" value="1"/>
</dbReference>
<keyword evidence="2" id="KW-1185">Reference proteome</keyword>
<dbReference type="AlphaFoldDB" id="A0A974WHK7"/>
<dbReference type="RefSeq" id="WP_205722537.1">
    <property type="nucleotide sequence ID" value="NZ_CP070608.1"/>
</dbReference>
<protein>
    <submittedName>
        <fullName evidence="1">Right-handed parallel beta-helix repeat-containing protein</fullName>
    </submittedName>
</protein>
<dbReference type="InterPro" id="IPR011050">
    <property type="entry name" value="Pectin_lyase_fold/virulence"/>
</dbReference>
<gene>
    <name evidence="1" type="ORF">JR347_02810</name>
</gene>
<dbReference type="PROSITE" id="PS51257">
    <property type="entry name" value="PROKAR_LIPOPROTEIN"/>
    <property type="match status" value="1"/>
</dbReference>
<dbReference type="EMBL" id="CP070608">
    <property type="protein sequence ID" value="QSE98029.1"/>
    <property type="molecule type" value="Genomic_DNA"/>
</dbReference>
<name>A0A974WHK7_9BACT</name>
<accession>A0A974WHK7</accession>